<dbReference type="SUPFAM" id="SSF50022">
    <property type="entry name" value="ISP domain"/>
    <property type="match status" value="1"/>
</dbReference>
<dbReference type="PANTHER" id="PTHR21496:SF0">
    <property type="entry name" value="RIESKE DOMAIN-CONTAINING PROTEIN"/>
    <property type="match status" value="1"/>
</dbReference>
<evidence type="ECO:0000256" key="2">
    <source>
        <dbReference type="ARBA" id="ARBA00022723"/>
    </source>
</evidence>
<keyword evidence="1" id="KW-0001">2Fe-2S</keyword>
<organism evidence="8 9">
    <name type="scientific">Streptomyces aureus</name>
    <dbReference type="NCBI Taxonomy" id="193461"/>
    <lineage>
        <taxon>Bacteria</taxon>
        <taxon>Bacillati</taxon>
        <taxon>Actinomycetota</taxon>
        <taxon>Actinomycetes</taxon>
        <taxon>Kitasatosporales</taxon>
        <taxon>Streptomycetaceae</taxon>
        <taxon>Streptomyces</taxon>
    </lineage>
</organism>
<evidence type="ECO:0000313" key="9">
    <source>
        <dbReference type="Proteomes" id="UP001571476"/>
    </source>
</evidence>
<reference evidence="8 9" key="1">
    <citation type="submission" date="2024-08" db="EMBL/GenBank/DDBJ databases">
        <title>Genome sequence of Streptomyces aureus CACIA-1.46HGO.</title>
        <authorList>
            <person name="Evangelista-Martinez Z."/>
        </authorList>
    </citation>
    <scope>NUCLEOTIDE SEQUENCE [LARGE SCALE GENOMIC DNA]</scope>
    <source>
        <strain evidence="8 9">CACIA-1.46HGO</strain>
    </source>
</reference>
<comment type="cofactor">
    <cofactor evidence="5">
        <name>[2Fe-2S] cluster</name>
        <dbReference type="ChEBI" id="CHEBI:190135"/>
    </cofactor>
</comment>
<dbReference type="Pfam" id="PF00355">
    <property type="entry name" value="Rieske"/>
    <property type="match status" value="1"/>
</dbReference>
<feature type="domain" description="Rieske" evidence="7">
    <location>
        <begin position="182"/>
        <end position="278"/>
    </location>
</feature>
<keyword evidence="3" id="KW-0408">Iron</keyword>
<evidence type="ECO:0000259" key="7">
    <source>
        <dbReference type="PROSITE" id="PS51296"/>
    </source>
</evidence>
<dbReference type="Gene3D" id="2.102.10.10">
    <property type="entry name" value="Rieske [2Fe-2S] iron-sulphur domain"/>
    <property type="match status" value="1"/>
</dbReference>
<evidence type="ECO:0000256" key="6">
    <source>
        <dbReference type="ARBA" id="ARBA00038001"/>
    </source>
</evidence>
<gene>
    <name evidence="8" type="ORF">ACEG43_41440</name>
</gene>
<dbReference type="EMBL" id="JBGOSP010000040">
    <property type="protein sequence ID" value="MFA3842565.1"/>
    <property type="molecule type" value="Genomic_DNA"/>
</dbReference>
<dbReference type="InterPro" id="IPR019251">
    <property type="entry name" value="DUF2231_TM"/>
</dbReference>
<keyword evidence="9" id="KW-1185">Reference proteome</keyword>
<dbReference type="Proteomes" id="UP001571476">
    <property type="component" value="Unassembled WGS sequence"/>
</dbReference>
<evidence type="ECO:0000256" key="3">
    <source>
        <dbReference type="ARBA" id="ARBA00023004"/>
    </source>
</evidence>
<dbReference type="InterPro" id="IPR017941">
    <property type="entry name" value="Rieske_2Fe-2S"/>
</dbReference>
<dbReference type="Pfam" id="PF09990">
    <property type="entry name" value="DUF2231"/>
    <property type="match status" value="1"/>
</dbReference>
<name>A0ABV4SW82_9ACTN</name>
<evidence type="ECO:0000256" key="1">
    <source>
        <dbReference type="ARBA" id="ARBA00022714"/>
    </source>
</evidence>
<protein>
    <submittedName>
        <fullName evidence="8">Rieske 2Fe-2S domain-containing protein</fullName>
    </submittedName>
</protein>
<dbReference type="RefSeq" id="WP_372566499.1">
    <property type="nucleotide sequence ID" value="NZ_JBGOSP010000040.1"/>
</dbReference>
<dbReference type="InterPro" id="IPR036922">
    <property type="entry name" value="Rieske_2Fe-2S_sf"/>
</dbReference>
<accession>A0ABV4SW82</accession>
<proteinExistence type="inferred from homology"/>
<dbReference type="PROSITE" id="PS51296">
    <property type="entry name" value="RIESKE"/>
    <property type="match status" value="1"/>
</dbReference>
<sequence>MLPKLTEEVEGLQALDGVSQKAADWVARATHPDAIKNALSGTWLGHPVHPMLTDVPIGAWAMASVLDVTAGRAGAASARRLVGIGLIATLPAAASGASDWSDTYGGTQRVGLVHAVCNVTASAVQAASWIARGRGRHKLGMALSGVGLGITACAAYLGGHLSLIRGVGVNHTAFQQTVPEWTDVAAESALSDGEPLRVTADGVPVLLVRHDGALYALSATCTHAGGPLDEGKVDAAGCIRCPWHGSVFRLEDGSVRRGPAAVGEPRWEAMTDGGRVYVRSAKD</sequence>
<evidence type="ECO:0000256" key="5">
    <source>
        <dbReference type="ARBA" id="ARBA00034078"/>
    </source>
</evidence>
<keyword evidence="2" id="KW-0479">Metal-binding</keyword>
<keyword evidence="4" id="KW-0411">Iron-sulfur</keyword>
<comment type="similarity">
    <text evidence="6">Belongs to the bacterial ring-hydroxylating dioxygenase ferredoxin component family.</text>
</comment>
<evidence type="ECO:0000313" key="8">
    <source>
        <dbReference type="EMBL" id="MFA3842565.1"/>
    </source>
</evidence>
<evidence type="ECO:0000256" key="4">
    <source>
        <dbReference type="ARBA" id="ARBA00023014"/>
    </source>
</evidence>
<comment type="caution">
    <text evidence="8">The sequence shown here is derived from an EMBL/GenBank/DDBJ whole genome shotgun (WGS) entry which is preliminary data.</text>
</comment>
<dbReference type="PANTHER" id="PTHR21496">
    <property type="entry name" value="FERREDOXIN-RELATED"/>
    <property type="match status" value="1"/>
</dbReference>